<reference evidence="2 3" key="1">
    <citation type="journal article" date="2019" name="Sci. Rep.">
        <title>Orb-weaving spider Araneus ventricosus genome elucidates the spidroin gene catalogue.</title>
        <authorList>
            <person name="Kono N."/>
            <person name="Nakamura H."/>
            <person name="Ohtoshi R."/>
            <person name="Moran D.A.P."/>
            <person name="Shinohara A."/>
            <person name="Yoshida Y."/>
            <person name="Fujiwara M."/>
            <person name="Mori M."/>
            <person name="Tomita M."/>
            <person name="Arakawa K."/>
        </authorList>
    </citation>
    <scope>NUCLEOTIDE SEQUENCE [LARGE SCALE GENOMIC DNA]</scope>
</reference>
<dbReference type="Proteomes" id="UP000499080">
    <property type="component" value="Unassembled WGS sequence"/>
</dbReference>
<protein>
    <submittedName>
        <fullName evidence="2">Uncharacterized protein</fullName>
    </submittedName>
</protein>
<dbReference type="AlphaFoldDB" id="A0A4Y2VEE5"/>
<evidence type="ECO:0000256" key="1">
    <source>
        <dbReference type="SAM" id="MobiDB-lite"/>
    </source>
</evidence>
<sequence length="40" mass="4416">SSPEHLGVPIEPPPSPHLPSSDSSRIDYGWWYMAPLVLLS</sequence>
<evidence type="ECO:0000313" key="2">
    <source>
        <dbReference type="EMBL" id="GBO22050.1"/>
    </source>
</evidence>
<keyword evidence="3" id="KW-1185">Reference proteome</keyword>
<organism evidence="2 3">
    <name type="scientific">Araneus ventricosus</name>
    <name type="common">Orbweaver spider</name>
    <name type="synonym">Epeira ventricosa</name>
    <dbReference type="NCBI Taxonomy" id="182803"/>
    <lineage>
        <taxon>Eukaryota</taxon>
        <taxon>Metazoa</taxon>
        <taxon>Ecdysozoa</taxon>
        <taxon>Arthropoda</taxon>
        <taxon>Chelicerata</taxon>
        <taxon>Arachnida</taxon>
        <taxon>Araneae</taxon>
        <taxon>Araneomorphae</taxon>
        <taxon>Entelegynae</taxon>
        <taxon>Araneoidea</taxon>
        <taxon>Araneidae</taxon>
        <taxon>Araneus</taxon>
    </lineage>
</organism>
<feature type="non-terminal residue" evidence="2">
    <location>
        <position position="1"/>
    </location>
</feature>
<evidence type="ECO:0000313" key="3">
    <source>
        <dbReference type="Proteomes" id="UP000499080"/>
    </source>
</evidence>
<comment type="caution">
    <text evidence="2">The sequence shown here is derived from an EMBL/GenBank/DDBJ whole genome shotgun (WGS) entry which is preliminary data.</text>
</comment>
<name>A0A4Y2VEE5_ARAVE</name>
<feature type="region of interest" description="Disordered" evidence="1">
    <location>
        <begin position="1"/>
        <end position="22"/>
    </location>
</feature>
<proteinExistence type="predicted"/>
<dbReference type="EMBL" id="BGPR01045190">
    <property type="protein sequence ID" value="GBO22050.1"/>
    <property type="molecule type" value="Genomic_DNA"/>
</dbReference>
<accession>A0A4Y2VEE5</accession>
<gene>
    <name evidence="2" type="ORF">AVEN_8394_1</name>
</gene>